<comment type="caution">
    <text evidence="1">The sequence shown here is derived from an EMBL/GenBank/DDBJ whole genome shotgun (WGS) entry which is preliminary data.</text>
</comment>
<dbReference type="EMBL" id="JAEUBE010000504">
    <property type="protein sequence ID" value="KAH3660432.1"/>
    <property type="molecule type" value="Genomic_DNA"/>
</dbReference>
<keyword evidence="2" id="KW-1185">Reference proteome</keyword>
<name>A0A9P8NWE0_9ASCO</name>
<evidence type="ECO:0000313" key="2">
    <source>
        <dbReference type="Proteomes" id="UP000769157"/>
    </source>
</evidence>
<dbReference type="RefSeq" id="XP_046058135.1">
    <property type="nucleotide sequence ID" value="XM_046208368.1"/>
</dbReference>
<dbReference type="GeneID" id="70238982"/>
<proteinExistence type="predicted"/>
<organism evidence="1 2">
    <name type="scientific">Ogataea philodendri</name>
    <dbReference type="NCBI Taxonomy" id="1378263"/>
    <lineage>
        <taxon>Eukaryota</taxon>
        <taxon>Fungi</taxon>
        <taxon>Dikarya</taxon>
        <taxon>Ascomycota</taxon>
        <taxon>Saccharomycotina</taxon>
        <taxon>Pichiomycetes</taxon>
        <taxon>Pichiales</taxon>
        <taxon>Pichiaceae</taxon>
        <taxon>Ogataea</taxon>
    </lineage>
</organism>
<reference evidence="1" key="2">
    <citation type="submission" date="2021-01" db="EMBL/GenBank/DDBJ databases">
        <authorList>
            <person name="Schikora-Tamarit M.A."/>
        </authorList>
    </citation>
    <scope>NUCLEOTIDE SEQUENCE</scope>
    <source>
        <strain evidence="1">CBS6075</strain>
    </source>
</reference>
<evidence type="ECO:0000313" key="1">
    <source>
        <dbReference type="EMBL" id="KAH3660432.1"/>
    </source>
</evidence>
<accession>A0A9P8NWE0</accession>
<sequence>MVVLLWTERWVANHLSSSNDLTEGEQTDNLDEVSTISEEFIFGRGLGEINQLIGRSLWVTGEFEGLLVEVGVHFLEVGNGWWGQTFSNVNLLSELNGDFAPVNKLAENN</sequence>
<protein>
    <submittedName>
        <fullName evidence="1">Uncharacterized protein</fullName>
    </submittedName>
</protein>
<dbReference type="Proteomes" id="UP000769157">
    <property type="component" value="Unassembled WGS sequence"/>
</dbReference>
<dbReference type="AlphaFoldDB" id="A0A9P8NWE0"/>
<reference evidence="1" key="1">
    <citation type="journal article" date="2021" name="Open Biol.">
        <title>Shared evolutionary footprints suggest mitochondrial oxidative damage underlies multiple complex I losses in fungi.</title>
        <authorList>
            <person name="Schikora-Tamarit M.A."/>
            <person name="Marcet-Houben M."/>
            <person name="Nosek J."/>
            <person name="Gabaldon T."/>
        </authorList>
    </citation>
    <scope>NUCLEOTIDE SEQUENCE</scope>
    <source>
        <strain evidence="1">CBS6075</strain>
    </source>
</reference>
<gene>
    <name evidence="1" type="ORF">OGAPHI_007018</name>
</gene>